<dbReference type="PANTHER" id="PTHR11505">
    <property type="entry name" value="L1 TRANSPOSABLE ELEMENT-RELATED"/>
    <property type="match status" value="1"/>
</dbReference>
<dbReference type="EMBL" id="OW240922">
    <property type="protein sequence ID" value="CAH2322311.1"/>
    <property type="molecule type" value="Genomic_DNA"/>
</dbReference>
<sequence length="121" mass="13953">MSDKITLMEHKLANLEDRSRSNNLRLRGVPESVTQAELPAYVRGLLRAYGLVVPPDMLQVGRAHRVPRPRHLPDTTPRDVLIRIHYFHIKEHILHESRNKSKPHEDFPTVHLFTDLSAATL</sequence>
<reference evidence="1" key="1">
    <citation type="submission" date="2022-03" db="EMBL/GenBank/DDBJ databases">
        <authorList>
            <person name="Alioto T."/>
            <person name="Alioto T."/>
            <person name="Gomez Garrido J."/>
        </authorList>
    </citation>
    <scope>NUCLEOTIDE SEQUENCE</scope>
</reference>
<evidence type="ECO:0000313" key="1">
    <source>
        <dbReference type="EMBL" id="CAH2322311.1"/>
    </source>
</evidence>
<name>A0AAD1TA05_PELCU</name>
<dbReference type="Gene3D" id="3.30.70.1820">
    <property type="entry name" value="L1 transposable element, RRM domain"/>
    <property type="match status" value="1"/>
</dbReference>
<dbReference type="AlphaFoldDB" id="A0AAD1TA05"/>
<gene>
    <name evidence="1" type="ORF">PECUL_23A045306</name>
</gene>
<accession>A0AAD1TA05</accession>
<dbReference type="Proteomes" id="UP001295444">
    <property type="component" value="Chromosome 11"/>
</dbReference>
<proteinExistence type="predicted"/>
<dbReference type="InterPro" id="IPR004244">
    <property type="entry name" value="Transposase_22"/>
</dbReference>
<keyword evidence="2" id="KW-1185">Reference proteome</keyword>
<organism evidence="1 2">
    <name type="scientific">Pelobates cultripes</name>
    <name type="common">Western spadefoot toad</name>
    <dbReference type="NCBI Taxonomy" id="61616"/>
    <lineage>
        <taxon>Eukaryota</taxon>
        <taxon>Metazoa</taxon>
        <taxon>Chordata</taxon>
        <taxon>Craniata</taxon>
        <taxon>Vertebrata</taxon>
        <taxon>Euteleostomi</taxon>
        <taxon>Amphibia</taxon>
        <taxon>Batrachia</taxon>
        <taxon>Anura</taxon>
        <taxon>Pelobatoidea</taxon>
        <taxon>Pelobatidae</taxon>
        <taxon>Pelobates</taxon>
    </lineage>
</organism>
<protein>
    <submittedName>
        <fullName evidence="1">Uncharacterized protein</fullName>
    </submittedName>
</protein>
<evidence type="ECO:0000313" key="2">
    <source>
        <dbReference type="Proteomes" id="UP001295444"/>
    </source>
</evidence>